<name>A0A1I5GVG0_9GAMM</name>
<organism evidence="9 10">
    <name type="scientific">Candidatus Pantoea varia</name>
    <dbReference type="NCBI Taxonomy" id="1881036"/>
    <lineage>
        <taxon>Bacteria</taxon>
        <taxon>Pseudomonadati</taxon>
        <taxon>Pseudomonadota</taxon>
        <taxon>Gammaproteobacteria</taxon>
        <taxon>Enterobacterales</taxon>
        <taxon>Erwiniaceae</taxon>
        <taxon>Pantoea</taxon>
    </lineage>
</organism>
<dbReference type="EC" id="3.2.1.4" evidence="3"/>
<evidence type="ECO:0000313" key="10">
    <source>
        <dbReference type="Proteomes" id="UP000198968"/>
    </source>
</evidence>
<comment type="similarity">
    <text evidence="2">Belongs to the glycosyl hydrolase 8 (cellulase D) family.</text>
</comment>
<dbReference type="RefSeq" id="WP_090966460.1">
    <property type="nucleotide sequence ID" value="NZ_FOVG01000005.1"/>
</dbReference>
<evidence type="ECO:0000256" key="7">
    <source>
        <dbReference type="ARBA" id="ARBA00023326"/>
    </source>
</evidence>
<dbReference type="InterPro" id="IPR008928">
    <property type="entry name" value="6-hairpin_glycosidase_sf"/>
</dbReference>
<dbReference type="InterPro" id="IPR012341">
    <property type="entry name" value="6hp_glycosidase-like_sf"/>
</dbReference>
<keyword evidence="7" id="KW-0119">Carbohydrate metabolism</keyword>
<evidence type="ECO:0000256" key="5">
    <source>
        <dbReference type="ARBA" id="ARBA00023001"/>
    </source>
</evidence>
<feature type="signal peptide" evidence="8">
    <location>
        <begin position="1"/>
        <end position="25"/>
    </location>
</feature>
<dbReference type="Gene3D" id="1.50.10.10">
    <property type="match status" value="1"/>
</dbReference>
<dbReference type="AlphaFoldDB" id="A0A1I5GVG0"/>
<reference evidence="10" key="1">
    <citation type="submission" date="2016-10" db="EMBL/GenBank/DDBJ databases">
        <authorList>
            <person name="Varghese N."/>
            <person name="Submissions S."/>
        </authorList>
    </citation>
    <scope>NUCLEOTIDE SEQUENCE [LARGE SCALE GENOMIC DNA]</scope>
    <source>
        <strain evidence="10">OV426</strain>
    </source>
</reference>
<dbReference type="OrthoDB" id="9766708at2"/>
<dbReference type="SUPFAM" id="SSF48208">
    <property type="entry name" value="Six-hairpin glycosidases"/>
    <property type="match status" value="1"/>
</dbReference>
<keyword evidence="7" id="KW-0624">Polysaccharide degradation</keyword>
<keyword evidence="10" id="KW-1185">Reference proteome</keyword>
<dbReference type="InterPro" id="IPR002037">
    <property type="entry name" value="Glyco_hydro_8"/>
</dbReference>
<dbReference type="EMBL" id="FOVG01000005">
    <property type="protein sequence ID" value="SFO39826.1"/>
    <property type="molecule type" value="Genomic_DNA"/>
</dbReference>
<dbReference type="Pfam" id="PF01270">
    <property type="entry name" value="Glyco_hydro_8"/>
    <property type="match status" value="1"/>
</dbReference>
<dbReference type="GO" id="GO:0030245">
    <property type="term" value="P:cellulose catabolic process"/>
    <property type="evidence" value="ECO:0007669"/>
    <property type="project" value="UniProtKB-KW"/>
</dbReference>
<keyword evidence="6" id="KW-0326">Glycosidase</keyword>
<dbReference type="GO" id="GO:0008810">
    <property type="term" value="F:cellulase activity"/>
    <property type="evidence" value="ECO:0007669"/>
    <property type="project" value="UniProtKB-EC"/>
</dbReference>
<keyword evidence="8" id="KW-0732">Signal</keyword>
<dbReference type="PROSITE" id="PS51257">
    <property type="entry name" value="PROKAR_LIPOPROTEIN"/>
    <property type="match status" value="1"/>
</dbReference>
<evidence type="ECO:0000256" key="8">
    <source>
        <dbReference type="SAM" id="SignalP"/>
    </source>
</evidence>
<proteinExistence type="inferred from homology"/>
<sequence length="335" mass="38003">MKRKPFWMGWICSVLLLACSAQASASGWDTFKSRFVTAEGRITDTANNNVSHTEGQGYGMLLAVANNDRATFDRLWQWTRTQLRNPQTELFYWRYVPGTDNPVADKNNASDGDVLLAWALQRAAQKWQVESYQQESDRIQRAIIKLDVTSFGGHTVLLPGAQGFNKTSYVVLNPSYFLFQAWREFGERSHLQVWDKLINDGLDLLGKLSFGKSGLPLDWVALNADGSVAPAVGYSNRFSYDAIRVPLNIWWYDPHSLALVPFQRVWQSYSRMLTPAWFDVLANAPAPYHLEGGLLAVRDLTLNETGYLSDKLAADQNYFSASLQLLTWQAFQEKR</sequence>
<evidence type="ECO:0000256" key="3">
    <source>
        <dbReference type="ARBA" id="ARBA00012601"/>
    </source>
</evidence>
<feature type="chain" id="PRO_5011756799" description="cellulase" evidence="8">
    <location>
        <begin position="26"/>
        <end position="335"/>
    </location>
</feature>
<evidence type="ECO:0000256" key="4">
    <source>
        <dbReference type="ARBA" id="ARBA00022801"/>
    </source>
</evidence>
<keyword evidence="4" id="KW-0378">Hydrolase</keyword>
<keyword evidence="5" id="KW-0136">Cellulose degradation</keyword>
<dbReference type="Proteomes" id="UP000198968">
    <property type="component" value="Unassembled WGS sequence"/>
</dbReference>
<evidence type="ECO:0000256" key="1">
    <source>
        <dbReference type="ARBA" id="ARBA00000966"/>
    </source>
</evidence>
<evidence type="ECO:0000313" key="9">
    <source>
        <dbReference type="EMBL" id="SFO39826.1"/>
    </source>
</evidence>
<evidence type="ECO:0000256" key="2">
    <source>
        <dbReference type="ARBA" id="ARBA00009209"/>
    </source>
</evidence>
<comment type="catalytic activity">
    <reaction evidence="1">
        <text>Endohydrolysis of (1-&gt;4)-beta-D-glucosidic linkages in cellulose, lichenin and cereal beta-D-glucans.</text>
        <dbReference type="EC" id="3.2.1.4"/>
    </reaction>
</comment>
<gene>
    <name evidence="9" type="ORF">SAMN05428971_3841</name>
</gene>
<dbReference type="PRINTS" id="PR00735">
    <property type="entry name" value="GLHYDRLASE8"/>
</dbReference>
<evidence type="ECO:0000256" key="6">
    <source>
        <dbReference type="ARBA" id="ARBA00023295"/>
    </source>
</evidence>
<accession>A0A1I5GVG0</accession>
<protein>
    <recommendedName>
        <fullName evidence="3">cellulase</fullName>
        <ecNumber evidence="3">3.2.1.4</ecNumber>
    </recommendedName>
</protein>